<dbReference type="CDD" id="cd05233">
    <property type="entry name" value="SDR_c"/>
    <property type="match status" value="1"/>
</dbReference>
<dbReference type="RefSeq" id="WP_133712779.1">
    <property type="nucleotide sequence ID" value="NZ_SOAG01000016.1"/>
</dbReference>
<dbReference type="SMART" id="SM00822">
    <property type="entry name" value="PKS_KR"/>
    <property type="match status" value="1"/>
</dbReference>
<dbReference type="PRINTS" id="PR00081">
    <property type="entry name" value="GDHRDH"/>
</dbReference>
<dbReference type="InterPro" id="IPR036291">
    <property type="entry name" value="NAD(P)-bd_dom_sf"/>
</dbReference>
<dbReference type="EMBL" id="SOAG01000016">
    <property type="protein sequence ID" value="TDS57207.1"/>
    <property type="molecule type" value="Genomic_DNA"/>
</dbReference>
<sequence>MNFKNKNVVVTGGSKGIGLATAKAFIEAEANVWITGRNAEGLKNAEAVINNPNLRTLVSDTSNLKSIAELEQKVAASGKKIDVLFLNAGIASFAPIEHATEAEFDAQFNTNVKGVYFTLQHLIPHIANGGSVIFTSSTNATASTLGSSIYAATKAALNKIAQVAANELADRNIRVNIISPGPTQTPGLENAVPAEAKEYLASLTAVQRLGKPEEIAKAILFVASEQASFITGTEIIVDGGVTNFMLK</sequence>
<comment type="similarity">
    <text evidence="1">Belongs to the short-chain dehydrogenases/reductases (SDR) family.</text>
</comment>
<reference evidence="4 5" key="1">
    <citation type="submission" date="2019-03" db="EMBL/GenBank/DDBJ databases">
        <title>Genomic Encyclopedia of Archaeal and Bacterial Type Strains, Phase II (KMG-II): from individual species to whole genera.</title>
        <authorList>
            <person name="Goeker M."/>
        </authorList>
    </citation>
    <scope>NUCLEOTIDE SEQUENCE [LARGE SCALE GENOMIC DNA]</scope>
    <source>
        <strain evidence="4 5">DSM 28213</strain>
    </source>
</reference>
<dbReference type="Gene3D" id="3.40.50.720">
    <property type="entry name" value="NAD(P)-binding Rossmann-like Domain"/>
    <property type="match status" value="1"/>
</dbReference>
<gene>
    <name evidence="4" type="ORF">C8P70_11619</name>
</gene>
<keyword evidence="2" id="KW-0560">Oxidoreductase</keyword>
<keyword evidence="5" id="KW-1185">Reference proteome</keyword>
<dbReference type="AlphaFoldDB" id="A0A4R7EZA3"/>
<dbReference type="PANTHER" id="PTHR43477:SF1">
    <property type="entry name" value="DIHYDROANTICAPSIN 7-DEHYDROGENASE"/>
    <property type="match status" value="1"/>
</dbReference>
<evidence type="ECO:0000256" key="2">
    <source>
        <dbReference type="ARBA" id="ARBA00023002"/>
    </source>
</evidence>
<evidence type="ECO:0000256" key="1">
    <source>
        <dbReference type="ARBA" id="ARBA00006484"/>
    </source>
</evidence>
<dbReference type="Proteomes" id="UP000295215">
    <property type="component" value="Unassembled WGS sequence"/>
</dbReference>
<dbReference type="SUPFAM" id="SSF51735">
    <property type="entry name" value="NAD(P)-binding Rossmann-fold domains"/>
    <property type="match status" value="1"/>
</dbReference>
<dbReference type="PANTHER" id="PTHR43477">
    <property type="entry name" value="DIHYDROANTICAPSIN 7-DEHYDROGENASE"/>
    <property type="match status" value="1"/>
</dbReference>
<feature type="domain" description="Ketoreductase" evidence="3">
    <location>
        <begin position="6"/>
        <end position="181"/>
    </location>
</feature>
<dbReference type="InterPro" id="IPR051122">
    <property type="entry name" value="SDR_DHRS6-like"/>
</dbReference>
<proteinExistence type="inferred from homology"/>
<dbReference type="FunFam" id="3.40.50.720:FF:000084">
    <property type="entry name" value="Short-chain dehydrogenase reductase"/>
    <property type="match status" value="1"/>
</dbReference>
<dbReference type="Pfam" id="PF13561">
    <property type="entry name" value="adh_short_C2"/>
    <property type="match status" value="1"/>
</dbReference>
<protein>
    <submittedName>
        <fullName evidence="4">NAD(P)-dependent dehydrogenase (Short-subunit alcohol dehydrogenase family)</fullName>
    </submittedName>
</protein>
<evidence type="ECO:0000259" key="3">
    <source>
        <dbReference type="SMART" id="SM00822"/>
    </source>
</evidence>
<dbReference type="PRINTS" id="PR00080">
    <property type="entry name" value="SDRFAMILY"/>
</dbReference>
<evidence type="ECO:0000313" key="5">
    <source>
        <dbReference type="Proteomes" id="UP000295215"/>
    </source>
</evidence>
<organism evidence="4 5">
    <name type="scientific">Myroides indicus</name>
    <dbReference type="NCBI Taxonomy" id="1323422"/>
    <lineage>
        <taxon>Bacteria</taxon>
        <taxon>Pseudomonadati</taxon>
        <taxon>Bacteroidota</taxon>
        <taxon>Flavobacteriia</taxon>
        <taxon>Flavobacteriales</taxon>
        <taxon>Flavobacteriaceae</taxon>
        <taxon>Myroides</taxon>
    </lineage>
</organism>
<comment type="caution">
    <text evidence="4">The sequence shown here is derived from an EMBL/GenBank/DDBJ whole genome shotgun (WGS) entry which is preliminary data.</text>
</comment>
<evidence type="ECO:0000313" key="4">
    <source>
        <dbReference type="EMBL" id="TDS57207.1"/>
    </source>
</evidence>
<dbReference type="InterPro" id="IPR002347">
    <property type="entry name" value="SDR_fam"/>
</dbReference>
<dbReference type="GO" id="GO:0016491">
    <property type="term" value="F:oxidoreductase activity"/>
    <property type="evidence" value="ECO:0007669"/>
    <property type="project" value="UniProtKB-KW"/>
</dbReference>
<dbReference type="OrthoDB" id="9803333at2"/>
<accession>A0A4R7EZA3</accession>
<name>A0A4R7EZA3_9FLAO</name>
<dbReference type="InterPro" id="IPR057326">
    <property type="entry name" value="KR_dom"/>
</dbReference>